<accession>A0A402D3N0</accession>
<evidence type="ECO:0000313" key="1">
    <source>
        <dbReference type="EMBL" id="BDI31879.1"/>
    </source>
</evidence>
<dbReference type="RefSeq" id="WP_119324093.1">
    <property type="nucleotide sequence ID" value="NZ_AP025739.1"/>
</dbReference>
<reference evidence="1 2" key="1">
    <citation type="journal article" date="2019" name="Int. J. Syst. Evol. Microbiol.">
        <title>Capsulimonas corticalis gen. nov., sp. nov., an aerobic capsulated bacterium, of a novel bacterial order, Capsulimonadales ord. nov., of the class Armatimonadia of the phylum Armatimonadetes.</title>
        <authorList>
            <person name="Li J."/>
            <person name="Kudo C."/>
            <person name="Tonouchi A."/>
        </authorList>
    </citation>
    <scope>NUCLEOTIDE SEQUENCE [LARGE SCALE GENOMIC DNA]</scope>
    <source>
        <strain evidence="1 2">AX-7</strain>
    </source>
</reference>
<name>A0A402D3N0_9BACT</name>
<dbReference type="Proteomes" id="UP000287394">
    <property type="component" value="Chromosome"/>
</dbReference>
<dbReference type="AlphaFoldDB" id="A0A402D3N0"/>
<organism evidence="1 2">
    <name type="scientific">Capsulimonas corticalis</name>
    <dbReference type="NCBI Taxonomy" id="2219043"/>
    <lineage>
        <taxon>Bacteria</taxon>
        <taxon>Bacillati</taxon>
        <taxon>Armatimonadota</taxon>
        <taxon>Armatimonadia</taxon>
        <taxon>Capsulimonadales</taxon>
        <taxon>Capsulimonadaceae</taxon>
        <taxon>Capsulimonas</taxon>
    </lineage>
</organism>
<protein>
    <submittedName>
        <fullName evidence="1">Uncharacterized protein</fullName>
    </submittedName>
</protein>
<keyword evidence="2" id="KW-1185">Reference proteome</keyword>
<gene>
    <name evidence="1" type="ORF">CCAX7_39300</name>
</gene>
<dbReference type="OrthoDB" id="273311at2"/>
<dbReference type="KEGG" id="ccot:CCAX7_39300"/>
<proteinExistence type="predicted"/>
<evidence type="ECO:0000313" key="2">
    <source>
        <dbReference type="Proteomes" id="UP000287394"/>
    </source>
</evidence>
<dbReference type="EMBL" id="AP025739">
    <property type="protein sequence ID" value="BDI31879.1"/>
    <property type="molecule type" value="Genomic_DNA"/>
</dbReference>
<sequence>MKNKIIAFLIVTPIAIAIGAYRLVHIVSDRHAKQTHTAYQGQLQALSAAGIPTQMAKLQDPLPPAARDAGPIFAQIDAELKAHPPTAGDKILVDGFKRHMPSPQEIADAHAAVIHQAHLLSLIHAAAARPQCDLRINWSNPDPVAVVFPRFAGIRQSTRVISVESFDLAHQGHFHEAIQNQALGFQLADHALSGKTTIAYLVALACNAITLEGMRKILYLSHGDPVAAQEIIDAIDSRYHPVKYSKALQTEITFDATEIEYLRSAGPLALFNSVDNPSHKKPEQVAMTTMGKAQWNTYLDDNGALILTTLRHNHDIADLPYPQSNPQLAASDAALDKASNSYSGRFRYMLTEVCLPPSRTSAAKKTTIDADARIVEISARLLIQKSKTHAFPTDLSALPHLPLDPFTEGPFHYRREGDGFVLYSTGEDGNFDGGTPARKPEKYQSMFRYPIPPYYTNPVTTP</sequence>